<evidence type="ECO:0000259" key="2">
    <source>
        <dbReference type="Pfam" id="PF18043"/>
    </source>
</evidence>
<dbReference type="Gene3D" id="3.30.470.30">
    <property type="entry name" value="DNA ligase/mRNA capping enzyme"/>
    <property type="match status" value="1"/>
</dbReference>
<sequence length="361" mass="41936">MEKQNNSDWTYVSYEKISENLNKWNLTESDYRIFKKIDWVVTEKIHGANFGIVTDGLEVRFAKRKEFLQPEEDFFDYQSLKPQLVEQAKEIFKILQADWDDLLKVFVYGELFGGEYPHPDIPAVPHIQAVQTGIYYSPKIKYCAFDMAVEMKGNLVARDYLDYDKALNLFQQVGLMGTKPLFIGRYEEALAYNPEFDSTIPALLGLPKLPFKNHAEGIVIKPLKSIYVETHKGKIRPILKIKIPDFSEDSRFHQATKWTYQKATTLQAPTQGLSIEEELSQEMLALVTERRLINVISKIGRVSRSDWDKKQEVAQLLMQDVLETFNEEWESIFSGLSGENQQILMEQLHQKSQKLVEVYFN</sequence>
<reference evidence="3 4" key="1">
    <citation type="submission" date="2012-06" db="EMBL/GenBank/DDBJ databases">
        <title>Finished chromosome of genome of Microcoleus sp. PCC 7113.</title>
        <authorList>
            <consortium name="US DOE Joint Genome Institute"/>
            <person name="Gugger M."/>
            <person name="Coursin T."/>
            <person name="Rippka R."/>
            <person name="Tandeau De Marsac N."/>
            <person name="Huntemann M."/>
            <person name="Wei C.-L."/>
            <person name="Han J."/>
            <person name="Detter J.C."/>
            <person name="Han C."/>
            <person name="Tapia R."/>
            <person name="Chen A."/>
            <person name="Kyrpides N."/>
            <person name="Mavromatis K."/>
            <person name="Markowitz V."/>
            <person name="Szeto E."/>
            <person name="Ivanova N."/>
            <person name="Pagani I."/>
            <person name="Pati A."/>
            <person name="Goodwin L."/>
            <person name="Nordberg H.P."/>
            <person name="Cantor M.N."/>
            <person name="Hua S.X."/>
            <person name="Woyke T."/>
            <person name="Kerfeld C.A."/>
        </authorList>
    </citation>
    <scope>NUCLEOTIDE SEQUENCE [LARGE SCALE GENOMIC DNA]</scope>
    <source>
        <strain evidence="3 4">PCC 7113</strain>
    </source>
</reference>
<dbReference type="RefSeq" id="WP_015181264.1">
    <property type="nucleotide sequence ID" value="NC_019738.1"/>
</dbReference>
<dbReference type="PATRIC" id="fig|1173027.3.peg.1340"/>
<dbReference type="GO" id="GO:0016874">
    <property type="term" value="F:ligase activity"/>
    <property type="evidence" value="ECO:0007669"/>
    <property type="project" value="UniProtKB-KW"/>
</dbReference>
<dbReference type="AlphaFoldDB" id="K9WBH4"/>
<dbReference type="KEGG" id="mic:Mic7113_1214"/>
<dbReference type="Gene3D" id="3.30.1490.70">
    <property type="match status" value="1"/>
</dbReference>
<dbReference type="EMBL" id="CP003630">
    <property type="protein sequence ID" value="AFZ17104.1"/>
    <property type="molecule type" value="Genomic_DNA"/>
</dbReference>
<keyword evidence="3" id="KW-0436">Ligase</keyword>
<evidence type="ECO:0000313" key="3">
    <source>
        <dbReference type="EMBL" id="AFZ17104.1"/>
    </source>
</evidence>
<dbReference type="SUPFAM" id="SSF56091">
    <property type="entry name" value="DNA ligase/mRNA capping enzyme, catalytic domain"/>
    <property type="match status" value="1"/>
</dbReference>
<dbReference type="OrthoDB" id="1060685at2"/>
<protein>
    <submittedName>
        <fullName evidence="3">RNA ligase</fullName>
    </submittedName>
</protein>
<dbReference type="STRING" id="1173027.Mic7113_1214"/>
<feature type="domain" description="RNA ligase" evidence="1">
    <location>
        <begin position="38"/>
        <end position="242"/>
    </location>
</feature>
<accession>K9WBH4</accession>
<gene>
    <name evidence="3" type="ORF">Mic7113_1214</name>
</gene>
<dbReference type="eggNOG" id="ENOG502ZBS2">
    <property type="taxonomic scope" value="Bacteria"/>
</dbReference>
<dbReference type="HOGENOM" id="CLU_068852_0_0_3"/>
<dbReference type="Gene3D" id="1.10.10.1810">
    <property type="entry name" value="RNA ligase"/>
    <property type="match status" value="1"/>
</dbReference>
<dbReference type="InterPro" id="IPR041948">
    <property type="entry name" value="Rnl1/2_C_sf"/>
</dbReference>
<keyword evidence="4" id="KW-1185">Reference proteome</keyword>
<dbReference type="Pfam" id="PF18043">
    <property type="entry name" value="T4_Rnl2_C"/>
    <property type="match status" value="1"/>
</dbReference>
<evidence type="ECO:0000259" key="1">
    <source>
        <dbReference type="Pfam" id="PF09414"/>
    </source>
</evidence>
<dbReference type="InterPro" id="IPR021122">
    <property type="entry name" value="RNA_ligase_dom_REL/Rnl2"/>
</dbReference>
<dbReference type="Pfam" id="PF09414">
    <property type="entry name" value="RNA_ligase"/>
    <property type="match status" value="1"/>
</dbReference>
<evidence type="ECO:0000313" key="4">
    <source>
        <dbReference type="Proteomes" id="UP000010471"/>
    </source>
</evidence>
<proteinExistence type="predicted"/>
<organism evidence="3 4">
    <name type="scientific">Allocoleopsis franciscana PCC 7113</name>
    <dbReference type="NCBI Taxonomy" id="1173027"/>
    <lineage>
        <taxon>Bacteria</taxon>
        <taxon>Bacillati</taxon>
        <taxon>Cyanobacteriota</taxon>
        <taxon>Cyanophyceae</taxon>
        <taxon>Coleofasciculales</taxon>
        <taxon>Coleofasciculaceae</taxon>
        <taxon>Allocoleopsis</taxon>
        <taxon>Allocoleopsis franciscana</taxon>
    </lineage>
</organism>
<dbReference type="InterPro" id="IPR040609">
    <property type="entry name" value="Rnl2_C"/>
</dbReference>
<dbReference type="Proteomes" id="UP000010471">
    <property type="component" value="Chromosome"/>
</dbReference>
<feature type="domain" description="RNA ligase 2 C-terminal" evidence="2">
    <location>
        <begin position="274"/>
        <end position="354"/>
    </location>
</feature>
<name>K9WBH4_9CYAN</name>